<dbReference type="PROSITE" id="PS00518">
    <property type="entry name" value="ZF_RING_1"/>
    <property type="match status" value="1"/>
</dbReference>
<dbReference type="InterPro" id="IPR017907">
    <property type="entry name" value="Znf_RING_CS"/>
</dbReference>
<proteinExistence type="predicted"/>
<evidence type="ECO:0000256" key="3">
    <source>
        <dbReference type="ARBA" id="ARBA00022833"/>
    </source>
</evidence>
<evidence type="ECO:0008006" key="5">
    <source>
        <dbReference type="Google" id="ProtNLM"/>
    </source>
</evidence>
<dbReference type="AlphaFoldDB" id="A0A6C0DP23"/>
<dbReference type="GO" id="GO:0008270">
    <property type="term" value="F:zinc ion binding"/>
    <property type="evidence" value="ECO:0007669"/>
    <property type="project" value="UniProtKB-KW"/>
</dbReference>
<keyword evidence="2" id="KW-0863">Zinc-finger</keyword>
<sequence length="66" mass="7985">MNCGHMVCEDCVEIMMKHYVKDLYCIHCHRQTELAESSSQRIFDLWNFLWNIYNSIISLCQVRKTR</sequence>
<reference evidence="4" key="1">
    <citation type="journal article" date="2020" name="Nature">
        <title>Giant virus diversity and host interactions through global metagenomics.</title>
        <authorList>
            <person name="Schulz F."/>
            <person name="Roux S."/>
            <person name="Paez-Espino D."/>
            <person name="Jungbluth S."/>
            <person name="Walsh D.A."/>
            <person name="Denef V.J."/>
            <person name="McMahon K.D."/>
            <person name="Konstantinidis K.T."/>
            <person name="Eloe-Fadrosh E.A."/>
            <person name="Kyrpides N.C."/>
            <person name="Woyke T."/>
        </authorList>
    </citation>
    <scope>NUCLEOTIDE SEQUENCE</scope>
    <source>
        <strain evidence="4">GVMAG-M-3300023174-3</strain>
    </source>
</reference>
<dbReference type="EMBL" id="MN739647">
    <property type="protein sequence ID" value="QHT17960.1"/>
    <property type="molecule type" value="Genomic_DNA"/>
</dbReference>
<dbReference type="Gene3D" id="3.30.40.10">
    <property type="entry name" value="Zinc/RING finger domain, C3HC4 (zinc finger)"/>
    <property type="match status" value="1"/>
</dbReference>
<evidence type="ECO:0000256" key="1">
    <source>
        <dbReference type="ARBA" id="ARBA00022723"/>
    </source>
</evidence>
<accession>A0A6C0DP23</accession>
<evidence type="ECO:0000313" key="4">
    <source>
        <dbReference type="EMBL" id="QHT17960.1"/>
    </source>
</evidence>
<name>A0A6C0DP23_9ZZZZ</name>
<keyword evidence="1" id="KW-0479">Metal-binding</keyword>
<organism evidence="4">
    <name type="scientific">viral metagenome</name>
    <dbReference type="NCBI Taxonomy" id="1070528"/>
    <lineage>
        <taxon>unclassified sequences</taxon>
        <taxon>metagenomes</taxon>
        <taxon>organismal metagenomes</taxon>
    </lineage>
</organism>
<protein>
    <recommendedName>
        <fullName evidence="5">RING-type domain-containing protein</fullName>
    </recommendedName>
</protein>
<dbReference type="InterPro" id="IPR013083">
    <property type="entry name" value="Znf_RING/FYVE/PHD"/>
</dbReference>
<evidence type="ECO:0000256" key="2">
    <source>
        <dbReference type="ARBA" id="ARBA00022771"/>
    </source>
</evidence>
<keyword evidence="3" id="KW-0862">Zinc</keyword>